<organism evidence="3 4">
    <name type="scientific">Rhizopus delemar</name>
    <dbReference type="NCBI Taxonomy" id="936053"/>
    <lineage>
        <taxon>Eukaryota</taxon>
        <taxon>Fungi</taxon>
        <taxon>Fungi incertae sedis</taxon>
        <taxon>Mucoromycota</taxon>
        <taxon>Mucoromycotina</taxon>
        <taxon>Mucoromycetes</taxon>
        <taxon>Mucorales</taxon>
        <taxon>Mucorineae</taxon>
        <taxon>Rhizopodaceae</taxon>
        <taxon>Rhizopus</taxon>
    </lineage>
</organism>
<protein>
    <recommendedName>
        <fullName evidence="5">NAD(P)-binding protein</fullName>
    </recommendedName>
</protein>
<name>A0A9P6Z1H2_9FUNG</name>
<sequence length="314" mass="35502">MRDFWSKRNYSFESIPDLTGKVAIITGSNTGIGKICALEMAKKGCTVILACRNEEKTIKVVEEIKTATKNEKIEFIKLDLMSLASVKQFAQEVKSRYQELHILINNAGVMMCPFGLSKDGIETQFATNHVAHHYLTMLLLPVLEKSTPSRIVTVSSLAHALTFSKLNLDSISDPKAYDRRTQYSKSKICNILFTRELAKRLEIKGITNLYVNCNHPGTISSDLYRHLYDPKVGIMAWLSRLFFISEEDGALTQLYLATSPEVEEKGIRGQYYVPFGVPSTPRGEAAHQERPIELWKFTEDLIKEKMPDYEGAPI</sequence>
<dbReference type="EMBL" id="JAANIU010001053">
    <property type="protein sequence ID" value="KAG1568837.1"/>
    <property type="molecule type" value="Genomic_DNA"/>
</dbReference>
<evidence type="ECO:0000313" key="4">
    <source>
        <dbReference type="Proteomes" id="UP000740926"/>
    </source>
</evidence>
<dbReference type="InterPro" id="IPR002347">
    <property type="entry name" value="SDR_fam"/>
</dbReference>
<dbReference type="PANTHER" id="PTHR43157:SF31">
    <property type="entry name" value="PHOSPHATIDYLINOSITOL-GLYCAN BIOSYNTHESIS CLASS F PROTEIN"/>
    <property type="match status" value="1"/>
</dbReference>
<dbReference type="OMA" id="VNHLHFF"/>
<dbReference type="CDD" id="cd05327">
    <property type="entry name" value="retinol-DH_like_SDR_c_like"/>
    <property type="match status" value="1"/>
</dbReference>
<dbReference type="PRINTS" id="PR00080">
    <property type="entry name" value="SDRFAMILY"/>
</dbReference>
<dbReference type="Pfam" id="PF00106">
    <property type="entry name" value="adh_short"/>
    <property type="match status" value="1"/>
</dbReference>
<comment type="caution">
    <text evidence="3">The sequence shown here is derived from an EMBL/GenBank/DDBJ whole genome shotgun (WGS) entry which is preliminary data.</text>
</comment>
<proteinExistence type="inferred from homology"/>
<evidence type="ECO:0000256" key="1">
    <source>
        <dbReference type="ARBA" id="ARBA00023002"/>
    </source>
</evidence>
<dbReference type="Proteomes" id="UP000740926">
    <property type="component" value="Unassembled WGS sequence"/>
</dbReference>
<dbReference type="SUPFAM" id="SSF51735">
    <property type="entry name" value="NAD(P)-binding Rossmann-fold domains"/>
    <property type="match status" value="1"/>
</dbReference>
<dbReference type="InterPro" id="IPR036291">
    <property type="entry name" value="NAD(P)-bd_dom_sf"/>
</dbReference>
<keyword evidence="1" id="KW-0560">Oxidoreductase</keyword>
<dbReference type="Gene3D" id="3.40.50.720">
    <property type="entry name" value="NAD(P)-binding Rossmann-like Domain"/>
    <property type="match status" value="1"/>
</dbReference>
<dbReference type="GO" id="GO:0016491">
    <property type="term" value="F:oxidoreductase activity"/>
    <property type="evidence" value="ECO:0007669"/>
    <property type="project" value="UniProtKB-KW"/>
</dbReference>
<evidence type="ECO:0000313" key="3">
    <source>
        <dbReference type="EMBL" id="KAG1568837.1"/>
    </source>
</evidence>
<dbReference type="PANTHER" id="PTHR43157">
    <property type="entry name" value="PHOSPHATIDYLINOSITOL-GLYCAN BIOSYNTHESIS CLASS F PROTEIN-RELATED"/>
    <property type="match status" value="1"/>
</dbReference>
<gene>
    <name evidence="3" type="ORF">G6F50_006927</name>
</gene>
<evidence type="ECO:0008006" key="5">
    <source>
        <dbReference type="Google" id="ProtNLM"/>
    </source>
</evidence>
<dbReference type="AlphaFoldDB" id="A0A9P6Z1H2"/>
<accession>A0A9P6Z1H2</accession>
<comment type="similarity">
    <text evidence="2">Belongs to the short-chain dehydrogenases/reductases (SDR) family.</text>
</comment>
<evidence type="ECO:0000256" key="2">
    <source>
        <dbReference type="RuleBase" id="RU000363"/>
    </source>
</evidence>
<reference evidence="3 4" key="1">
    <citation type="journal article" date="2020" name="Microb. Genom.">
        <title>Genetic diversity of clinical and environmental Mucorales isolates obtained from an investigation of mucormycosis cases among solid organ transplant recipients.</title>
        <authorList>
            <person name="Nguyen M.H."/>
            <person name="Kaul D."/>
            <person name="Muto C."/>
            <person name="Cheng S.J."/>
            <person name="Richter R.A."/>
            <person name="Bruno V.M."/>
            <person name="Liu G."/>
            <person name="Beyhan S."/>
            <person name="Sundermann A.J."/>
            <person name="Mounaud S."/>
            <person name="Pasculle A.W."/>
            <person name="Nierman W.C."/>
            <person name="Driscoll E."/>
            <person name="Cumbie R."/>
            <person name="Clancy C.J."/>
            <person name="Dupont C.L."/>
        </authorList>
    </citation>
    <scope>NUCLEOTIDE SEQUENCE [LARGE SCALE GENOMIC DNA]</scope>
    <source>
        <strain evidence="3 4">GL24</strain>
    </source>
</reference>
<keyword evidence="4" id="KW-1185">Reference proteome</keyword>
<dbReference type="PRINTS" id="PR00081">
    <property type="entry name" value="GDHRDH"/>
</dbReference>